<evidence type="ECO:0000313" key="2">
    <source>
        <dbReference type="EMBL" id="SCU97955.1"/>
    </source>
</evidence>
<protein>
    <recommendedName>
        <fullName evidence="1">LysR substrate-binding domain-containing protein</fullName>
    </recommendedName>
</protein>
<dbReference type="Gene3D" id="3.40.190.290">
    <property type="match status" value="1"/>
</dbReference>
<dbReference type="EMBL" id="FMSH01000496">
    <property type="protein sequence ID" value="SCU97955.1"/>
    <property type="molecule type" value="Genomic_DNA"/>
</dbReference>
<sequence length="201" mass="22427">MLATTVLVPFLAVFRQLYPGIKLQFLDMAEQDLEQALVDEEIDLGIGTSTGTHREISCTPLFTDTYLAVLPAAHPLARKRQIAWEMLSREPLIALSPHSPLRQQLDTHFTQLGVVPTFAFEVSFPTTVFSMVRHDMGMSVLPANAQLLADAKGLEFRKLGPPSLRRTVGVFQLTRRSLSPATTILLESLMDYVKEHREVLG</sequence>
<dbReference type="GO" id="GO:0006355">
    <property type="term" value="P:regulation of DNA-templated transcription"/>
    <property type="evidence" value="ECO:0007669"/>
    <property type="project" value="TreeGrafter"/>
</dbReference>
<evidence type="ECO:0000259" key="1">
    <source>
        <dbReference type="Pfam" id="PF03466"/>
    </source>
</evidence>
<proteinExistence type="predicted"/>
<dbReference type="Pfam" id="PF03466">
    <property type="entry name" value="LysR_substrate"/>
    <property type="match status" value="1"/>
</dbReference>
<dbReference type="GO" id="GO:0005829">
    <property type="term" value="C:cytosol"/>
    <property type="evidence" value="ECO:0007669"/>
    <property type="project" value="TreeGrafter"/>
</dbReference>
<dbReference type="InterPro" id="IPR050950">
    <property type="entry name" value="HTH-type_LysR_regulators"/>
</dbReference>
<dbReference type="RefSeq" id="WP_340530039.1">
    <property type="nucleotide sequence ID" value="NZ_FMSH01000496.1"/>
</dbReference>
<dbReference type="InterPro" id="IPR005119">
    <property type="entry name" value="LysR_subst-bd"/>
</dbReference>
<dbReference type="PANTHER" id="PTHR30419">
    <property type="entry name" value="HTH-TYPE TRANSCRIPTIONAL REGULATOR YBHD"/>
    <property type="match status" value="1"/>
</dbReference>
<feature type="domain" description="LysR substrate-binding" evidence="1">
    <location>
        <begin position="2"/>
        <end position="191"/>
    </location>
</feature>
<dbReference type="CDD" id="cd08440">
    <property type="entry name" value="PBP2_LTTR_like_4"/>
    <property type="match status" value="1"/>
</dbReference>
<gene>
    <name evidence="2" type="ORF">CNECB9_5450010</name>
</gene>
<organism evidence="2">
    <name type="scientific">Cupriavidus necator</name>
    <name type="common">Alcaligenes eutrophus</name>
    <name type="synonym">Ralstonia eutropha</name>
    <dbReference type="NCBI Taxonomy" id="106590"/>
    <lineage>
        <taxon>Bacteria</taxon>
        <taxon>Pseudomonadati</taxon>
        <taxon>Pseudomonadota</taxon>
        <taxon>Betaproteobacteria</taxon>
        <taxon>Burkholderiales</taxon>
        <taxon>Burkholderiaceae</taxon>
        <taxon>Cupriavidus</taxon>
    </lineage>
</organism>
<dbReference type="SUPFAM" id="SSF53850">
    <property type="entry name" value="Periplasmic binding protein-like II"/>
    <property type="match status" value="1"/>
</dbReference>
<name>A0A1K0IR28_CUPNE</name>
<dbReference type="AlphaFoldDB" id="A0A1K0IR28"/>
<accession>A0A1K0IR28</accession>
<dbReference type="PANTHER" id="PTHR30419:SF30">
    <property type="entry name" value="LYSR FAMILY TRANSCRIPTIONAL REGULATOR"/>
    <property type="match status" value="1"/>
</dbReference>
<reference evidence="2" key="1">
    <citation type="submission" date="2016-09" db="EMBL/GenBank/DDBJ databases">
        <authorList>
            <person name="Capua I."/>
            <person name="De Benedictis P."/>
            <person name="Joannis T."/>
            <person name="Lombin L.H."/>
            <person name="Cattoli G."/>
        </authorList>
    </citation>
    <scope>NUCLEOTIDE SEQUENCE</scope>
    <source>
        <strain evidence="2">B9</strain>
    </source>
</reference>